<evidence type="ECO:0000313" key="3">
    <source>
        <dbReference type="Proteomes" id="UP000466906"/>
    </source>
</evidence>
<protein>
    <submittedName>
        <fullName evidence="2">Uncharacterized protein</fullName>
    </submittedName>
</protein>
<dbReference type="AlphaFoldDB" id="A0A6N4UQ60"/>
<dbReference type="EMBL" id="AP022565">
    <property type="protein sequence ID" value="BBX25651.1"/>
    <property type="molecule type" value="Genomic_DNA"/>
</dbReference>
<feature type="compositionally biased region" description="Basic residues" evidence="1">
    <location>
        <begin position="97"/>
        <end position="110"/>
    </location>
</feature>
<feature type="compositionally biased region" description="Basic and acidic residues" evidence="1">
    <location>
        <begin position="72"/>
        <end position="85"/>
    </location>
</feature>
<name>A0A6N4UQ60_9MYCO</name>
<feature type="compositionally biased region" description="Low complexity" evidence="1">
    <location>
        <begin position="86"/>
        <end position="96"/>
    </location>
</feature>
<dbReference type="RefSeq" id="WP_163660017.1">
    <property type="nucleotide sequence ID" value="NZ_AP022565.1"/>
</dbReference>
<proteinExistence type="predicted"/>
<keyword evidence="3" id="KW-1185">Reference proteome</keyword>
<gene>
    <name evidence="2" type="ORF">MALV_07760</name>
</gene>
<organism evidence="2 3">
    <name type="scientific">Mycolicibacterium alvei</name>
    <dbReference type="NCBI Taxonomy" id="67081"/>
    <lineage>
        <taxon>Bacteria</taxon>
        <taxon>Bacillati</taxon>
        <taxon>Actinomycetota</taxon>
        <taxon>Actinomycetes</taxon>
        <taxon>Mycobacteriales</taxon>
        <taxon>Mycobacteriaceae</taxon>
        <taxon>Mycolicibacterium</taxon>
    </lineage>
</organism>
<dbReference type="KEGG" id="malv:MALV_07760"/>
<accession>A0A6N4UQ60</accession>
<reference evidence="2 3" key="1">
    <citation type="journal article" date="2019" name="Emerg. Microbes Infect.">
        <title>Comprehensive subspecies identification of 175 nontuberculous mycobacteria species based on 7547 genomic profiles.</title>
        <authorList>
            <person name="Matsumoto Y."/>
            <person name="Kinjo T."/>
            <person name="Motooka D."/>
            <person name="Nabeya D."/>
            <person name="Jung N."/>
            <person name="Uechi K."/>
            <person name="Horii T."/>
            <person name="Iida T."/>
            <person name="Fujita J."/>
            <person name="Nakamura S."/>
        </authorList>
    </citation>
    <scope>NUCLEOTIDE SEQUENCE [LARGE SCALE GENOMIC DNA]</scope>
    <source>
        <strain evidence="2 3">JCM 12272</strain>
    </source>
</reference>
<evidence type="ECO:0000256" key="1">
    <source>
        <dbReference type="SAM" id="MobiDB-lite"/>
    </source>
</evidence>
<feature type="region of interest" description="Disordered" evidence="1">
    <location>
        <begin position="70"/>
        <end position="110"/>
    </location>
</feature>
<sequence>MSSAQPARHFVTEVEVDPRRRVTLGKAGKPGHRRYRVEEDDMGVLTLTPVVSVPVTMIADRLRKAVALADAGDLRPRPERSRSQPEDAATATTRAPAARRSRTAAARRRA</sequence>
<evidence type="ECO:0000313" key="2">
    <source>
        <dbReference type="EMBL" id="BBX25651.1"/>
    </source>
</evidence>
<dbReference type="Proteomes" id="UP000466906">
    <property type="component" value="Chromosome"/>
</dbReference>